<dbReference type="InterPro" id="IPR017907">
    <property type="entry name" value="Znf_RING_CS"/>
</dbReference>
<keyword evidence="2" id="KW-0547">Nucleotide-binding</keyword>
<dbReference type="GO" id="GO:0005524">
    <property type="term" value="F:ATP binding"/>
    <property type="evidence" value="ECO:0007669"/>
    <property type="project" value="UniProtKB-KW"/>
</dbReference>
<dbReference type="GO" id="GO:0008270">
    <property type="term" value="F:zinc ion binding"/>
    <property type="evidence" value="ECO:0007669"/>
    <property type="project" value="UniProtKB-KW"/>
</dbReference>
<evidence type="ECO:0000313" key="12">
    <source>
        <dbReference type="EMBL" id="QHT27819.1"/>
    </source>
</evidence>
<dbReference type="PANTHER" id="PTHR45626:SF22">
    <property type="entry name" value="DNA REPAIR PROTEIN RAD5"/>
    <property type="match status" value="1"/>
</dbReference>
<name>A0A6C0EHR7_9ZZZZ</name>
<dbReference type="InterPro" id="IPR014001">
    <property type="entry name" value="Helicase_ATP-bd"/>
</dbReference>
<evidence type="ECO:0000259" key="10">
    <source>
        <dbReference type="PROSITE" id="PS51192"/>
    </source>
</evidence>
<dbReference type="GO" id="GO:0016787">
    <property type="term" value="F:hydrolase activity"/>
    <property type="evidence" value="ECO:0007669"/>
    <property type="project" value="UniProtKB-KW"/>
</dbReference>
<sequence length="1454" mass="172828">MERYFIHYDKGNEYVDKKHKLMFVKITNTTSQYINKDEDLPDDYINFNNGYMEYEVNTRKELEYLNPHNSIPQEKVDDYKAFLDKHLIDQKPNNYTINYLYFDKYNKILKSVIKYNLSNKKGLYFGNKKINDLLIKINNNTPSDINHKNIFSREDCKLLYNFFDFLYFKFDNYDLYKIDKCLTLSQFQRKYYEISSIMTVRELCDNINDKFKTYMEKLEKKDTSLFKFDKLYYSSIQRHFYIYNYENSEQKISEYVSYHNQTLYKETFNFISNFDFDKANPKEVSSFINNNYYNSKYNNKYRFEKNYLPKFNFDPNNDVITLYNLNNNYNNSINSFINNYIFSQNTRGIFKFKVDTDFNYTDYITRIRYGQQKKYVTLVMKFDIYIHKDIFKSLFQNKYIGNLNLDYINSNIQYENETNIILQKIKDDCRDKDIICIEWINYLFNNKYNGTNYVGTKFNITKDSIKFNSGSYNLIKRDDLFKLVDTIDNNTDTILGKDIKIIKFTENYDKLCLIKELKTNPFEYQKQNVFWMNNIESDIDINNFNIKFLCNTNFNYINEISSEKQYIYKSFNDIMYKNMYYNSNGNVHYNSNGYITELTEEVKEQYSRTLKLCGGILTDEVGLGKTLSTILNIVYSFEKDLQKVKEDKTSFDANNIIICPNRLVTQWYSEIKKYVSPMLFKKLNISKITTITDIKKKLYDIKPNKHFIYIISSNLVNNTNYLNYLIEDEYDTAKYMKHIKLLDIEHKKPHHTKMIDDSKVLKAILKKIPTTLVGDDKTIIDELTEFKFDDKKKFNIFTLKWNRIILDEAHEVLNTNIYINSKYTNVSNIYYTKNGEISYNISKGDRFKFVQLCRLYSNYKWCLTATPFTEDVSNLYCYINFLNNDYIENINKDMKKFNSMTRDEKYSYFHKSELENQNGNCIRYNSIENALLNLSNSQIRKIFNTNIRRTTKADIKGVVDIPIFTEDITILKQNNVERNIYLEALRSNDVKRLLQLCTHVMVSDVDVMSSDFGTSILSLDNIKTLMVKKYKKNMKDALDEISKKEIEQTNCEFLISKLKSLKDKLNKSIVDDPLSIEPHLITEMDKFCSSGREHSRYGNSYVYSRYSYHHEAIKTIKSVFLQKEALVKYTLNLKELEETIKLIEFPKEFNSDIYKKYIIWKIYTNTLNNEQSQITRNKESLIKLKNDIRRLENQIKIFESNEFISEAVKDPCSICFMEYDSEIAITSCRHMMCGDCIKMLFNRNQSVPCPFCRTKINKKDVNFTHYDKVKAGIEGKIEEVKEEKIIEKSKVELDNEEKIQKYGTKLAYLLNYIGELFKCDDNKIIIFSQYDNMLKLIGKVLDDFKIKNLFVKGNITSVSKKIDKFKTDPSYRIIMLSSERCSSGSNLTEASHIIFADVVNGTPEHTKDIESQAIGRAVRIGQKKPVVVKRLVMKDTIEEEFYNKNKYDMTDLML</sequence>
<dbReference type="InterPro" id="IPR050628">
    <property type="entry name" value="SNF2_RAD54_helicase_TF"/>
</dbReference>
<feature type="domain" description="Helicase ATP-binding" evidence="10">
    <location>
        <begin position="606"/>
        <end position="885"/>
    </location>
</feature>
<keyword evidence="1" id="KW-0479">Metal-binding</keyword>
<dbReference type="Pfam" id="PF13920">
    <property type="entry name" value="zf-C3HC4_3"/>
    <property type="match status" value="1"/>
</dbReference>
<keyword evidence="8" id="KW-0175">Coiled coil</keyword>
<evidence type="ECO:0000259" key="11">
    <source>
        <dbReference type="PROSITE" id="PS51194"/>
    </source>
</evidence>
<evidence type="ECO:0000256" key="5">
    <source>
        <dbReference type="ARBA" id="ARBA00022806"/>
    </source>
</evidence>
<dbReference type="Pfam" id="PF00271">
    <property type="entry name" value="Helicase_C"/>
    <property type="match status" value="1"/>
</dbReference>
<dbReference type="SUPFAM" id="SSF52540">
    <property type="entry name" value="P-loop containing nucleoside triphosphate hydrolases"/>
    <property type="match status" value="2"/>
</dbReference>
<dbReference type="InterPro" id="IPR013083">
    <property type="entry name" value="Znf_RING/FYVE/PHD"/>
</dbReference>
<reference evidence="12" key="1">
    <citation type="journal article" date="2020" name="Nature">
        <title>Giant virus diversity and host interactions through global metagenomics.</title>
        <authorList>
            <person name="Schulz F."/>
            <person name="Roux S."/>
            <person name="Paez-Espino D."/>
            <person name="Jungbluth S."/>
            <person name="Walsh D.A."/>
            <person name="Denef V.J."/>
            <person name="McMahon K.D."/>
            <person name="Konstantinidis K.T."/>
            <person name="Eloe-Fadrosh E.A."/>
            <person name="Kyrpides N.C."/>
            <person name="Woyke T."/>
        </authorList>
    </citation>
    <scope>NUCLEOTIDE SEQUENCE</scope>
    <source>
        <strain evidence="12">GVMAG-M-3300000115-19</strain>
    </source>
</reference>
<keyword evidence="4" id="KW-0378">Hydrolase</keyword>
<dbReference type="GO" id="GO:0005634">
    <property type="term" value="C:nucleus"/>
    <property type="evidence" value="ECO:0007669"/>
    <property type="project" value="TreeGrafter"/>
</dbReference>
<evidence type="ECO:0000256" key="8">
    <source>
        <dbReference type="SAM" id="Coils"/>
    </source>
</evidence>
<feature type="coiled-coil region" evidence="8">
    <location>
        <begin position="1174"/>
        <end position="1201"/>
    </location>
</feature>
<dbReference type="EMBL" id="MN738842">
    <property type="protein sequence ID" value="QHT27819.1"/>
    <property type="molecule type" value="Genomic_DNA"/>
</dbReference>
<dbReference type="GO" id="GO:0004386">
    <property type="term" value="F:helicase activity"/>
    <property type="evidence" value="ECO:0007669"/>
    <property type="project" value="UniProtKB-KW"/>
</dbReference>
<dbReference type="InterPro" id="IPR000330">
    <property type="entry name" value="SNF2_N"/>
</dbReference>
<dbReference type="GO" id="GO:0008094">
    <property type="term" value="F:ATP-dependent activity, acting on DNA"/>
    <property type="evidence" value="ECO:0007669"/>
    <property type="project" value="TreeGrafter"/>
</dbReference>
<keyword evidence="7" id="KW-0067">ATP-binding</keyword>
<evidence type="ECO:0000256" key="6">
    <source>
        <dbReference type="ARBA" id="ARBA00022833"/>
    </source>
</evidence>
<evidence type="ECO:0000259" key="9">
    <source>
        <dbReference type="PROSITE" id="PS50089"/>
    </source>
</evidence>
<dbReference type="GO" id="GO:0006281">
    <property type="term" value="P:DNA repair"/>
    <property type="evidence" value="ECO:0007669"/>
    <property type="project" value="TreeGrafter"/>
</dbReference>
<dbReference type="Gene3D" id="3.40.50.10810">
    <property type="entry name" value="Tandem AAA-ATPase domain"/>
    <property type="match status" value="2"/>
</dbReference>
<evidence type="ECO:0000256" key="4">
    <source>
        <dbReference type="ARBA" id="ARBA00022801"/>
    </source>
</evidence>
<dbReference type="SUPFAM" id="SSF57850">
    <property type="entry name" value="RING/U-box"/>
    <property type="match status" value="1"/>
</dbReference>
<accession>A0A6C0EHR7</accession>
<evidence type="ECO:0000256" key="3">
    <source>
        <dbReference type="ARBA" id="ARBA00022771"/>
    </source>
</evidence>
<dbReference type="InterPro" id="IPR038718">
    <property type="entry name" value="SNF2-like_sf"/>
</dbReference>
<evidence type="ECO:0000256" key="2">
    <source>
        <dbReference type="ARBA" id="ARBA00022741"/>
    </source>
</evidence>
<feature type="domain" description="RING-type" evidence="9">
    <location>
        <begin position="1212"/>
        <end position="1253"/>
    </location>
</feature>
<feature type="domain" description="Helicase C-terminal" evidence="11">
    <location>
        <begin position="1308"/>
        <end position="1454"/>
    </location>
</feature>
<keyword evidence="3" id="KW-0863">Zinc-finger</keyword>
<dbReference type="PANTHER" id="PTHR45626">
    <property type="entry name" value="TRANSCRIPTION TERMINATION FACTOR 2-RELATED"/>
    <property type="match status" value="1"/>
</dbReference>
<protein>
    <recommendedName>
        <fullName evidence="13">RING-type domain-containing protein</fullName>
    </recommendedName>
</protein>
<evidence type="ECO:0008006" key="13">
    <source>
        <dbReference type="Google" id="ProtNLM"/>
    </source>
</evidence>
<dbReference type="SMART" id="SM00487">
    <property type="entry name" value="DEXDc"/>
    <property type="match status" value="1"/>
</dbReference>
<proteinExistence type="predicted"/>
<dbReference type="InterPro" id="IPR049730">
    <property type="entry name" value="SNF2/RAD54-like_C"/>
</dbReference>
<keyword evidence="5" id="KW-0347">Helicase</keyword>
<evidence type="ECO:0000256" key="1">
    <source>
        <dbReference type="ARBA" id="ARBA00022723"/>
    </source>
</evidence>
<dbReference type="Pfam" id="PF00176">
    <property type="entry name" value="SNF2-rel_dom"/>
    <property type="match status" value="2"/>
</dbReference>
<organism evidence="12">
    <name type="scientific">viral metagenome</name>
    <dbReference type="NCBI Taxonomy" id="1070528"/>
    <lineage>
        <taxon>unclassified sequences</taxon>
        <taxon>metagenomes</taxon>
        <taxon>organismal metagenomes</taxon>
    </lineage>
</organism>
<dbReference type="PROSITE" id="PS51192">
    <property type="entry name" value="HELICASE_ATP_BIND_1"/>
    <property type="match status" value="1"/>
</dbReference>
<dbReference type="SMART" id="SM00184">
    <property type="entry name" value="RING"/>
    <property type="match status" value="1"/>
</dbReference>
<dbReference type="Gene3D" id="3.40.50.300">
    <property type="entry name" value="P-loop containing nucleotide triphosphate hydrolases"/>
    <property type="match status" value="1"/>
</dbReference>
<dbReference type="InterPro" id="IPR001841">
    <property type="entry name" value="Znf_RING"/>
</dbReference>
<dbReference type="PROSITE" id="PS50089">
    <property type="entry name" value="ZF_RING_2"/>
    <property type="match status" value="1"/>
</dbReference>
<dbReference type="Gene3D" id="3.30.40.10">
    <property type="entry name" value="Zinc/RING finger domain, C3HC4 (zinc finger)"/>
    <property type="match status" value="1"/>
</dbReference>
<keyword evidence="6" id="KW-0862">Zinc</keyword>
<dbReference type="CDD" id="cd18793">
    <property type="entry name" value="SF2_C_SNF"/>
    <property type="match status" value="1"/>
</dbReference>
<dbReference type="InterPro" id="IPR027417">
    <property type="entry name" value="P-loop_NTPase"/>
</dbReference>
<dbReference type="PROSITE" id="PS51194">
    <property type="entry name" value="HELICASE_CTER"/>
    <property type="match status" value="1"/>
</dbReference>
<dbReference type="InterPro" id="IPR001650">
    <property type="entry name" value="Helicase_C-like"/>
</dbReference>
<evidence type="ECO:0000256" key="7">
    <source>
        <dbReference type="ARBA" id="ARBA00022840"/>
    </source>
</evidence>
<dbReference type="PROSITE" id="PS00518">
    <property type="entry name" value="ZF_RING_1"/>
    <property type="match status" value="1"/>
</dbReference>